<organism evidence="3 4">
    <name type="scientific">Rhipicephalus microplus</name>
    <name type="common">Cattle tick</name>
    <name type="synonym">Boophilus microplus</name>
    <dbReference type="NCBI Taxonomy" id="6941"/>
    <lineage>
        <taxon>Eukaryota</taxon>
        <taxon>Metazoa</taxon>
        <taxon>Ecdysozoa</taxon>
        <taxon>Arthropoda</taxon>
        <taxon>Chelicerata</taxon>
        <taxon>Arachnida</taxon>
        <taxon>Acari</taxon>
        <taxon>Parasitiformes</taxon>
        <taxon>Ixodida</taxon>
        <taxon>Ixodoidea</taxon>
        <taxon>Ixodidae</taxon>
        <taxon>Rhipicephalinae</taxon>
        <taxon>Rhipicephalus</taxon>
        <taxon>Boophilus</taxon>
    </lineage>
</organism>
<dbReference type="PANTHER" id="PTHR48103">
    <property type="entry name" value="MIDASIN-RELATED"/>
    <property type="match status" value="1"/>
</dbReference>
<evidence type="ECO:0000256" key="1">
    <source>
        <dbReference type="ARBA" id="ARBA00022741"/>
    </source>
</evidence>
<dbReference type="GO" id="GO:0005634">
    <property type="term" value="C:nucleus"/>
    <property type="evidence" value="ECO:0007669"/>
    <property type="project" value="TreeGrafter"/>
</dbReference>
<dbReference type="GO" id="GO:0000027">
    <property type="term" value="P:ribosomal large subunit assembly"/>
    <property type="evidence" value="ECO:0007669"/>
    <property type="project" value="TreeGrafter"/>
</dbReference>
<evidence type="ECO:0000313" key="4">
    <source>
        <dbReference type="Proteomes" id="UP000821866"/>
    </source>
</evidence>
<dbReference type="EMBL" id="JABSTU010000009">
    <property type="protein sequence ID" value="KAH8020588.1"/>
    <property type="molecule type" value="Genomic_DNA"/>
</dbReference>
<gene>
    <name evidence="3" type="ORF">HPB51_002537</name>
</gene>
<name>A0A9J6DEK4_RHIMP</name>
<dbReference type="GO" id="GO:0005524">
    <property type="term" value="F:ATP binding"/>
    <property type="evidence" value="ECO:0007669"/>
    <property type="project" value="UniProtKB-KW"/>
</dbReference>
<dbReference type="Proteomes" id="UP000821866">
    <property type="component" value="Chromosome 7"/>
</dbReference>
<keyword evidence="4" id="KW-1185">Reference proteome</keyword>
<dbReference type="AlphaFoldDB" id="A0A9J6DEK4"/>
<comment type="caution">
    <text evidence="3">The sequence shown here is derived from an EMBL/GenBank/DDBJ whole genome shotgun (WGS) entry which is preliminary data.</text>
</comment>
<protein>
    <submittedName>
        <fullName evidence="3">Uncharacterized protein</fullName>
    </submittedName>
</protein>
<dbReference type="VEuPathDB" id="VectorBase:LOC119174009"/>
<evidence type="ECO:0000313" key="3">
    <source>
        <dbReference type="EMBL" id="KAH8020588.1"/>
    </source>
</evidence>
<reference evidence="3" key="1">
    <citation type="journal article" date="2020" name="Cell">
        <title>Large-Scale Comparative Analyses of Tick Genomes Elucidate Their Genetic Diversity and Vector Capacities.</title>
        <authorList>
            <consortium name="Tick Genome and Microbiome Consortium (TIGMIC)"/>
            <person name="Jia N."/>
            <person name="Wang J."/>
            <person name="Shi W."/>
            <person name="Du L."/>
            <person name="Sun Y."/>
            <person name="Zhan W."/>
            <person name="Jiang J.F."/>
            <person name="Wang Q."/>
            <person name="Zhang B."/>
            <person name="Ji P."/>
            <person name="Bell-Sakyi L."/>
            <person name="Cui X.M."/>
            <person name="Yuan T.T."/>
            <person name="Jiang B.G."/>
            <person name="Yang W.F."/>
            <person name="Lam T.T."/>
            <person name="Chang Q.C."/>
            <person name="Ding S.J."/>
            <person name="Wang X.J."/>
            <person name="Zhu J.G."/>
            <person name="Ruan X.D."/>
            <person name="Zhao L."/>
            <person name="Wei J.T."/>
            <person name="Ye R.Z."/>
            <person name="Que T.C."/>
            <person name="Du C.H."/>
            <person name="Zhou Y.H."/>
            <person name="Cheng J.X."/>
            <person name="Dai P.F."/>
            <person name="Guo W.B."/>
            <person name="Han X.H."/>
            <person name="Huang E.J."/>
            <person name="Li L.F."/>
            <person name="Wei W."/>
            <person name="Gao Y.C."/>
            <person name="Liu J.Z."/>
            <person name="Shao H.Z."/>
            <person name="Wang X."/>
            <person name="Wang C.C."/>
            <person name="Yang T.C."/>
            <person name="Huo Q.B."/>
            <person name="Li W."/>
            <person name="Chen H.Y."/>
            <person name="Chen S.E."/>
            <person name="Zhou L.G."/>
            <person name="Ni X.B."/>
            <person name="Tian J.H."/>
            <person name="Sheng Y."/>
            <person name="Liu T."/>
            <person name="Pan Y.S."/>
            <person name="Xia L.Y."/>
            <person name="Li J."/>
            <person name="Zhao F."/>
            <person name="Cao W.C."/>
        </authorList>
    </citation>
    <scope>NUCLEOTIDE SEQUENCE</scope>
    <source>
        <strain evidence="3">Rmic-2018</strain>
    </source>
</reference>
<evidence type="ECO:0000256" key="2">
    <source>
        <dbReference type="ARBA" id="ARBA00022840"/>
    </source>
</evidence>
<dbReference type="InterPro" id="IPR027417">
    <property type="entry name" value="P-loop_NTPase"/>
</dbReference>
<dbReference type="GO" id="GO:0000055">
    <property type="term" value="P:ribosomal large subunit export from nucleus"/>
    <property type="evidence" value="ECO:0007669"/>
    <property type="project" value="TreeGrafter"/>
</dbReference>
<keyword evidence="1" id="KW-0547">Nucleotide-binding</keyword>
<dbReference type="SUPFAM" id="SSF52540">
    <property type="entry name" value="P-loop containing nucleoside triphosphate hydrolases"/>
    <property type="match status" value="1"/>
</dbReference>
<sequence>MPENVTKPTCSTAVAKHERSQKASVLFFLARPTLFLSEQVFGIYKEVFGEASLERPPEVHMTPKWLSVGSAILPRRSPTQDPSLSCRALEDLRLLHIQAPAMEGLAKCLENGLAALLVSPSGSGKTTLVRSMARLTGHPLAVLPIGTSTDALELLGSFEQGRLKRQVCCQVVNSYEQALHNAAPNAWITLKAKRSHFRRFVERQEKACKSSHLPS</sequence>
<dbReference type="GO" id="GO:0030687">
    <property type="term" value="C:preribosome, large subunit precursor"/>
    <property type="evidence" value="ECO:0007669"/>
    <property type="project" value="TreeGrafter"/>
</dbReference>
<reference evidence="3" key="2">
    <citation type="submission" date="2021-09" db="EMBL/GenBank/DDBJ databases">
        <authorList>
            <person name="Jia N."/>
            <person name="Wang J."/>
            <person name="Shi W."/>
            <person name="Du L."/>
            <person name="Sun Y."/>
            <person name="Zhan W."/>
            <person name="Jiang J."/>
            <person name="Wang Q."/>
            <person name="Zhang B."/>
            <person name="Ji P."/>
            <person name="Sakyi L.B."/>
            <person name="Cui X."/>
            <person name="Yuan T."/>
            <person name="Jiang B."/>
            <person name="Yang W."/>
            <person name="Lam T.T.-Y."/>
            <person name="Chang Q."/>
            <person name="Ding S."/>
            <person name="Wang X."/>
            <person name="Zhu J."/>
            <person name="Ruan X."/>
            <person name="Zhao L."/>
            <person name="Wei J."/>
            <person name="Que T."/>
            <person name="Du C."/>
            <person name="Cheng J."/>
            <person name="Dai P."/>
            <person name="Han X."/>
            <person name="Huang E."/>
            <person name="Gao Y."/>
            <person name="Liu J."/>
            <person name="Shao H."/>
            <person name="Ye R."/>
            <person name="Li L."/>
            <person name="Wei W."/>
            <person name="Wang X."/>
            <person name="Wang C."/>
            <person name="Huo Q."/>
            <person name="Li W."/>
            <person name="Guo W."/>
            <person name="Chen H."/>
            <person name="Chen S."/>
            <person name="Zhou L."/>
            <person name="Zhou L."/>
            <person name="Ni X."/>
            <person name="Tian J."/>
            <person name="Zhou Y."/>
            <person name="Sheng Y."/>
            <person name="Liu T."/>
            <person name="Pan Y."/>
            <person name="Xia L."/>
            <person name="Li J."/>
            <person name="Zhao F."/>
            <person name="Cao W."/>
        </authorList>
    </citation>
    <scope>NUCLEOTIDE SEQUENCE</scope>
    <source>
        <strain evidence="3">Rmic-2018</strain>
        <tissue evidence="3">Larvae</tissue>
    </source>
</reference>
<dbReference type="PANTHER" id="PTHR48103:SF2">
    <property type="entry name" value="MIDASIN"/>
    <property type="match status" value="1"/>
</dbReference>
<keyword evidence="2" id="KW-0067">ATP-binding</keyword>
<dbReference type="Gene3D" id="3.40.50.300">
    <property type="entry name" value="P-loop containing nucleotide triphosphate hydrolases"/>
    <property type="match status" value="1"/>
</dbReference>
<accession>A0A9J6DEK4</accession>
<proteinExistence type="predicted"/>